<feature type="region of interest" description="Disordered" evidence="1">
    <location>
        <begin position="55"/>
        <end position="81"/>
    </location>
</feature>
<protein>
    <recommendedName>
        <fullName evidence="4">Transcriptional regulator</fullName>
    </recommendedName>
</protein>
<proteinExistence type="predicted"/>
<accession>A0ABW0H7I0</accession>
<reference evidence="3" key="1">
    <citation type="journal article" date="2019" name="Int. J. Syst. Evol. Microbiol.">
        <title>The Global Catalogue of Microorganisms (GCM) 10K type strain sequencing project: providing services to taxonomists for standard genome sequencing and annotation.</title>
        <authorList>
            <consortium name="The Broad Institute Genomics Platform"/>
            <consortium name="The Broad Institute Genome Sequencing Center for Infectious Disease"/>
            <person name="Wu L."/>
            <person name="Ma J."/>
        </authorList>
    </citation>
    <scope>NUCLEOTIDE SEQUENCE [LARGE SCALE GENOMIC DNA]</scope>
    <source>
        <strain evidence="3">CGMCC 1.16326</strain>
    </source>
</reference>
<evidence type="ECO:0000313" key="2">
    <source>
        <dbReference type="EMBL" id="MFC5391204.1"/>
    </source>
</evidence>
<evidence type="ECO:0008006" key="4">
    <source>
        <dbReference type="Google" id="ProtNLM"/>
    </source>
</evidence>
<keyword evidence="3" id="KW-1185">Reference proteome</keyword>
<evidence type="ECO:0000313" key="3">
    <source>
        <dbReference type="Proteomes" id="UP001596104"/>
    </source>
</evidence>
<feature type="compositionally biased region" description="Basic and acidic residues" evidence="1">
    <location>
        <begin position="55"/>
        <end position="70"/>
    </location>
</feature>
<dbReference type="EMBL" id="JBHSLV010000002">
    <property type="protein sequence ID" value="MFC5391204.1"/>
    <property type="molecule type" value="Genomic_DNA"/>
</dbReference>
<feature type="compositionally biased region" description="Basic residues" evidence="1">
    <location>
        <begin position="71"/>
        <end position="81"/>
    </location>
</feature>
<sequence>MPRKFSSKRPLTDEEEAEVQAMIAADPDDEELTEEMAAQRMTFAEACPELTAAIRRERERKTNDGPETTKRPARRGRRGDE</sequence>
<evidence type="ECO:0000256" key="1">
    <source>
        <dbReference type="SAM" id="MobiDB-lite"/>
    </source>
</evidence>
<dbReference type="RefSeq" id="WP_377005956.1">
    <property type="nucleotide sequence ID" value="NZ_JBHSLV010000002.1"/>
</dbReference>
<organism evidence="2 3">
    <name type="scientific">Bosea vestrisii</name>
    <dbReference type="NCBI Taxonomy" id="151416"/>
    <lineage>
        <taxon>Bacteria</taxon>
        <taxon>Pseudomonadati</taxon>
        <taxon>Pseudomonadota</taxon>
        <taxon>Alphaproteobacteria</taxon>
        <taxon>Hyphomicrobiales</taxon>
        <taxon>Boseaceae</taxon>
        <taxon>Bosea</taxon>
    </lineage>
</organism>
<comment type="caution">
    <text evidence="2">The sequence shown here is derived from an EMBL/GenBank/DDBJ whole genome shotgun (WGS) entry which is preliminary data.</text>
</comment>
<gene>
    <name evidence="2" type="ORF">ACFPPC_00940</name>
</gene>
<name>A0ABW0H7I0_9HYPH</name>
<dbReference type="Proteomes" id="UP001596104">
    <property type="component" value="Unassembled WGS sequence"/>
</dbReference>